<dbReference type="GO" id="GO:0008017">
    <property type="term" value="F:microtubule binding"/>
    <property type="evidence" value="ECO:0007669"/>
    <property type="project" value="InterPro"/>
</dbReference>
<dbReference type="InterPro" id="IPR004953">
    <property type="entry name" value="EB1_C"/>
</dbReference>
<evidence type="ECO:0000256" key="3">
    <source>
        <dbReference type="ARBA" id="ARBA00022490"/>
    </source>
</evidence>
<dbReference type="PROSITE" id="PS51230">
    <property type="entry name" value="EB1_C"/>
    <property type="match status" value="1"/>
</dbReference>
<dbReference type="InterPro" id="IPR036872">
    <property type="entry name" value="CH_dom_sf"/>
</dbReference>
<evidence type="ECO:0000313" key="13">
    <source>
        <dbReference type="EMBL" id="KAJ8599624.1"/>
    </source>
</evidence>
<keyword evidence="7" id="KW-0206">Cytoskeleton</keyword>
<evidence type="ECO:0000256" key="6">
    <source>
        <dbReference type="ARBA" id="ARBA00022776"/>
    </source>
</evidence>
<dbReference type="FunFam" id="1.10.418.10:FF:000028">
    <property type="entry name" value="RP/EB family microtubule-associated protein"/>
    <property type="match status" value="1"/>
</dbReference>
<feature type="compositionally biased region" description="Basic residues" evidence="10">
    <location>
        <begin position="174"/>
        <end position="183"/>
    </location>
</feature>
<keyword evidence="5 9" id="KW-0493">Microtubule</keyword>
<evidence type="ECO:0000259" key="12">
    <source>
        <dbReference type="PROSITE" id="PS51230"/>
    </source>
</evidence>
<keyword evidence="6" id="KW-0498">Mitosis</keyword>
<evidence type="ECO:0000256" key="4">
    <source>
        <dbReference type="ARBA" id="ARBA00022618"/>
    </source>
</evidence>
<keyword evidence="8" id="KW-0131">Cell cycle</keyword>
<dbReference type="CDD" id="cd00014">
    <property type="entry name" value="CH_SF"/>
    <property type="match status" value="1"/>
</dbReference>
<dbReference type="SUPFAM" id="SSF140612">
    <property type="entry name" value="EB1 dimerisation domain-like"/>
    <property type="match status" value="1"/>
</dbReference>
<feature type="domain" description="Calponin-homology (CH)" evidence="11">
    <location>
        <begin position="12"/>
        <end position="114"/>
    </location>
</feature>
<feature type="compositionally biased region" description="Basic residues" evidence="10">
    <location>
        <begin position="139"/>
        <end position="153"/>
    </location>
</feature>
<keyword evidence="14" id="KW-1185">Reference proteome</keyword>
<keyword evidence="4" id="KW-0132">Cell division</keyword>
<dbReference type="InterPro" id="IPR036133">
    <property type="entry name" value="EB1_C_sf"/>
</dbReference>
<dbReference type="SUPFAM" id="SSF47576">
    <property type="entry name" value="Calponin-homology domain, CH-domain"/>
    <property type="match status" value="1"/>
</dbReference>
<feature type="compositionally biased region" description="Pro residues" evidence="10">
    <location>
        <begin position="160"/>
        <end position="169"/>
    </location>
</feature>
<feature type="region of interest" description="Disordered" evidence="10">
    <location>
        <begin position="239"/>
        <end position="273"/>
    </location>
</feature>
<dbReference type="PROSITE" id="PS50021">
    <property type="entry name" value="CH"/>
    <property type="match status" value="1"/>
</dbReference>
<reference evidence="13" key="1">
    <citation type="submission" date="2023-01" db="EMBL/GenBank/DDBJ databases">
        <title>Metagenome sequencing of chrysophaentin producing Chrysophaeum taylorii.</title>
        <authorList>
            <person name="Davison J."/>
            <person name="Bewley C."/>
        </authorList>
    </citation>
    <scope>NUCLEOTIDE SEQUENCE</scope>
    <source>
        <strain evidence="13">NIES-1699</strain>
    </source>
</reference>
<evidence type="ECO:0008006" key="15">
    <source>
        <dbReference type="Google" id="ProtNLM"/>
    </source>
</evidence>
<dbReference type="GO" id="GO:0005874">
    <property type="term" value="C:microtubule"/>
    <property type="evidence" value="ECO:0007669"/>
    <property type="project" value="UniProtKB-KW"/>
</dbReference>
<evidence type="ECO:0000256" key="8">
    <source>
        <dbReference type="ARBA" id="ARBA00023306"/>
    </source>
</evidence>
<dbReference type="GO" id="GO:0051301">
    <property type="term" value="P:cell division"/>
    <property type="evidence" value="ECO:0007669"/>
    <property type="project" value="UniProtKB-KW"/>
</dbReference>
<evidence type="ECO:0000313" key="14">
    <source>
        <dbReference type="Proteomes" id="UP001230188"/>
    </source>
</evidence>
<comment type="similarity">
    <text evidence="2">Belongs to the MAPRE family.</text>
</comment>
<keyword evidence="3" id="KW-0963">Cytoplasm</keyword>
<dbReference type="Pfam" id="PF00307">
    <property type="entry name" value="CH"/>
    <property type="match status" value="1"/>
</dbReference>
<proteinExistence type="inferred from homology"/>
<dbReference type="InterPro" id="IPR027328">
    <property type="entry name" value="MAPRE"/>
</dbReference>
<accession>A0AAD7XIP8</accession>
<dbReference type="Pfam" id="PF03271">
    <property type="entry name" value="EB1"/>
    <property type="match status" value="1"/>
</dbReference>
<evidence type="ECO:0000259" key="11">
    <source>
        <dbReference type="PROSITE" id="PS50021"/>
    </source>
</evidence>
<evidence type="ECO:0000256" key="10">
    <source>
        <dbReference type="SAM" id="MobiDB-lite"/>
    </source>
</evidence>
<dbReference type="Proteomes" id="UP001230188">
    <property type="component" value="Unassembled WGS sequence"/>
</dbReference>
<dbReference type="AlphaFoldDB" id="A0AAD7XIP8"/>
<gene>
    <name evidence="13" type="ORF">CTAYLR_004701</name>
</gene>
<evidence type="ECO:0000256" key="2">
    <source>
        <dbReference type="ARBA" id="ARBA00010729"/>
    </source>
</evidence>
<dbReference type="PANTHER" id="PTHR10623">
    <property type="entry name" value="MICROTUBULE-ASSOCIATED PROTEIN RP/EB FAMILY MEMBER"/>
    <property type="match status" value="1"/>
</dbReference>
<evidence type="ECO:0000256" key="5">
    <source>
        <dbReference type="ARBA" id="ARBA00022701"/>
    </source>
</evidence>
<evidence type="ECO:0000256" key="9">
    <source>
        <dbReference type="PROSITE-ProRule" id="PRU00576"/>
    </source>
</evidence>
<evidence type="ECO:0000256" key="1">
    <source>
        <dbReference type="ARBA" id="ARBA00004245"/>
    </source>
</evidence>
<feature type="region of interest" description="Disordered" evidence="10">
    <location>
        <begin position="120"/>
        <end position="194"/>
    </location>
</feature>
<dbReference type="EMBL" id="JAQMWT010000552">
    <property type="protein sequence ID" value="KAJ8599624.1"/>
    <property type="molecule type" value="Genomic_DNA"/>
</dbReference>
<protein>
    <recommendedName>
        <fullName evidence="15">Microtubule-associated protein RP/EB family member 1</fullName>
    </recommendedName>
</protein>
<dbReference type="Gene3D" id="1.20.5.1430">
    <property type="match status" value="1"/>
</dbReference>
<dbReference type="InterPro" id="IPR001715">
    <property type="entry name" value="CH_dom"/>
</dbReference>
<dbReference type="Gene3D" id="1.10.418.10">
    <property type="entry name" value="Calponin-like domain"/>
    <property type="match status" value="1"/>
</dbReference>
<name>A0AAD7XIP8_9STRA</name>
<feature type="compositionally biased region" description="Polar residues" evidence="10">
    <location>
        <begin position="262"/>
        <end position="273"/>
    </location>
</feature>
<feature type="domain" description="EB1 C-terminal" evidence="12">
    <location>
        <begin position="173"/>
        <end position="245"/>
    </location>
</feature>
<organism evidence="13 14">
    <name type="scientific">Chrysophaeum taylorii</name>
    <dbReference type="NCBI Taxonomy" id="2483200"/>
    <lineage>
        <taxon>Eukaryota</taxon>
        <taxon>Sar</taxon>
        <taxon>Stramenopiles</taxon>
        <taxon>Ochrophyta</taxon>
        <taxon>Pelagophyceae</taxon>
        <taxon>Pelagomonadales</taxon>
        <taxon>Pelagomonadaceae</taxon>
        <taxon>Chrysophaeum</taxon>
    </lineage>
</organism>
<evidence type="ECO:0000256" key="7">
    <source>
        <dbReference type="ARBA" id="ARBA00023212"/>
    </source>
</evidence>
<comment type="subcellular location">
    <subcellularLocation>
        <location evidence="1">Cytoplasm</location>
        <location evidence="1">Cytoskeleton</location>
    </subcellularLocation>
</comment>
<sequence length="273" mass="30702">MARVGSMDAAYFVGRRELLEWLNSTLALKLRKVEETANGAVACQLMDCIAPGTVALSRVNFDARSEYDMINNYKLLQAAFQKAGVDKPIEVNKLVRAKYQDNLEFMQWFKALYDSRNPVDGYDPTAARKQRPAPAAKPPKPRKQPARHPKKHSAANSGTLPPPPPPPLPSGQQHTRKQQQQKTRRQEPPPDEEDLEALEAERDFYFNKLRDIERFLQSRDRALSADVLADRVFAILYEKRRDDPPPTDALSPVPEALDDESGTSPLAESGTLL</sequence>
<comment type="caution">
    <text evidence="13">The sequence shown here is derived from an EMBL/GenBank/DDBJ whole genome shotgun (WGS) entry which is preliminary data.</text>
</comment>